<gene>
    <name evidence="6" type="ORF">LWI28_002698</name>
</gene>
<dbReference type="Gene3D" id="3.50.50.60">
    <property type="entry name" value="FAD/NAD(P)-binding domain"/>
    <property type="match status" value="1"/>
</dbReference>
<evidence type="ECO:0000256" key="5">
    <source>
        <dbReference type="RuleBase" id="RU361177"/>
    </source>
</evidence>
<protein>
    <recommendedName>
        <fullName evidence="5">Flavin-containing monooxygenase</fullName>
        <ecNumber evidence="5">1.-.-.-</ecNumber>
    </recommendedName>
</protein>
<keyword evidence="7" id="KW-1185">Reference proteome</keyword>
<evidence type="ECO:0000256" key="2">
    <source>
        <dbReference type="ARBA" id="ARBA00022630"/>
    </source>
</evidence>
<evidence type="ECO:0000313" key="6">
    <source>
        <dbReference type="EMBL" id="KAI9180242.1"/>
    </source>
</evidence>
<dbReference type="Pfam" id="PF00743">
    <property type="entry name" value="FMO-like"/>
    <property type="match status" value="1"/>
</dbReference>
<dbReference type="InterPro" id="IPR020946">
    <property type="entry name" value="Flavin_mOase-like"/>
</dbReference>
<evidence type="ECO:0000313" key="7">
    <source>
        <dbReference type="Proteomes" id="UP001064489"/>
    </source>
</evidence>
<evidence type="ECO:0000256" key="3">
    <source>
        <dbReference type="ARBA" id="ARBA00022827"/>
    </source>
</evidence>
<accession>A0AAD5IYB0</accession>
<keyword evidence="2 5" id="KW-0285">Flavoprotein</keyword>
<dbReference type="GO" id="GO:0050660">
    <property type="term" value="F:flavin adenine dinucleotide binding"/>
    <property type="evidence" value="ECO:0007669"/>
    <property type="project" value="InterPro"/>
</dbReference>
<dbReference type="PANTHER" id="PTHR23023">
    <property type="entry name" value="DIMETHYLANILINE MONOOXYGENASE"/>
    <property type="match status" value="1"/>
</dbReference>
<reference evidence="6" key="1">
    <citation type="journal article" date="2022" name="Plant J.">
        <title>Strategies of tolerance reflected in two North American maple genomes.</title>
        <authorList>
            <person name="McEvoy S.L."/>
            <person name="Sezen U.U."/>
            <person name="Trouern-Trend A."/>
            <person name="McMahon S.M."/>
            <person name="Schaberg P.G."/>
            <person name="Yang J."/>
            <person name="Wegrzyn J.L."/>
            <person name="Swenson N.G."/>
        </authorList>
    </citation>
    <scope>NUCLEOTIDE SEQUENCE</scope>
    <source>
        <strain evidence="6">91603</strain>
    </source>
</reference>
<sequence>MYQTFQQFPSNKGPEAFRGKVVHSMDDETAAKFVEGKRVTIVGFQKSAMEIAMECSAANGKSLNLPAIDDQGIVSNYFNFLLHFIGLQGWKIHVQSYTKLNIGTSLITFPGECL</sequence>
<dbReference type="EC" id="1.-.-.-" evidence="5"/>
<name>A0AAD5IYB0_ACENE</name>
<keyword evidence="3 5" id="KW-0274">FAD</keyword>
<keyword evidence="5" id="KW-0503">Monooxygenase</keyword>
<dbReference type="GO" id="GO:0004499">
    <property type="term" value="F:N,N-dimethylaniline monooxygenase activity"/>
    <property type="evidence" value="ECO:0007669"/>
    <property type="project" value="InterPro"/>
</dbReference>
<keyword evidence="4 5" id="KW-0560">Oxidoreductase</keyword>
<evidence type="ECO:0000256" key="1">
    <source>
        <dbReference type="ARBA" id="ARBA00009183"/>
    </source>
</evidence>
<comment type="caution">
    <text evidence="6">The sequence shown here is derived from an EMBL/GenBank/DDBJ whole genome shotgun (WGS) entry which is preliminary data.</text>
</comment>
<evidence type="ECO:0000256" key="4">
    <source>
        <dbReference type="ARBA" id="ARBA00023002"/>
    </source>
</evidence>
<dbReference type="InterPro" id="IPR050346">
    <property type="entry name" value="FMO-like"/>
</dbReference>
<dbReference type="GO" id="GO:0050661">
    <property type="term" value="F:NADP binding"/>
    <property type="evidence" value="ECO:0007669"/>
    <property type="project" value="InterPro"/>
</dbReference>
<reference evidence="6" key="2">
    <citation type="submission" date="2023-02" db="EMBL/GenBank/DDBJ databases">
        <authorList>
            <person name="Swenson N.G."/>
            <person name="Wegrzyn J.L."/>
            <person name="Mcevoy S.L."/>
        </authorList>
    </citation>
    <scope>NUCLEOTIDE SEQUENCE</scope>
    <source>
        <strain evidence="6">91603</strain>
        <tissue evidence="6">Leaf</tissue>
    </source>
</reference>
<dbReference type="EMBL" id="JAJSOW010000101">
    <property type="protein sequence ID" value="KAI9180242.1"/>
    <property type="molecule type" value="Genomic_DNA"/>
</dbReference>
<dbReference type="AlphaFoldDB" id="A0AAD5IYB0"/>
<organism evidence="6 7">
    <name type="scientific">Acer negundo</name>
    <name type="common">Box elder</name>
    <dbReference type="NCBI Taxonomy" id="4023"/>
    <lineage>
        <taxon>Eukaryota</taxon>
        <taxon>Viridiplantae</taxon>
        <taxon>Streptophyta</taxon>
        <taxon>Embryophyta</taxon>
        <taxon>Tracheophyta</taxon>
        <taxon>Spermatophyta</taxon>
        <taxon>Magnoliopsida</taxon>
        <taxon>eudicotyledons</taxon>
        <taxon>Gunneridae</taxon>
        <taxon>Pentapetalae</taxon>
        <taxon>rosids</taxon>
        <taxon>malvids</taxon>
        <taxon>Sapindales</taxon>
        <taxon>Sapindaceae</taxon>
        <taxon>Hippocastanoideae</taxon>
        <taxon>Acereae</taxon>
        <taxon>Acer</taxon>
    </lineage>
</organism>
<proteinExistence type="inferred from homology"/>
<comment type="cofactor">
    <cofactor evidence="5">
        <name>FAD</name>
        <dbReference type="ChEBI" id="CHEBI:57692"/>
    </cofactor>
</comment>
<comment type="similarity">
    <text evidence="1 5">Belongs to the FMO family.</text>
</comment>
<dbReference type="Proteomes" id="UP001064489">
    <property type="component" value="Chromosome 4"/>
</dbReference>
<dbReference type="SUPFAM" id="SSF51905">
    <property type="entry name" value="FAD/NAD(P)-binding domain"/>
    <property type="match status" value="1"/>
</dbReference>
<dbReference type="InterPro" id="IPR036188">
    <property type="entry name" value="FAD/NAD-bd_sf"/>
</dbReference>